<accession>A0ABQ3KZ22</accession>
<dbReference type="RefSeq" id="WP_189432284.1">
    <property type="nucleotide sequence ID" value="NZ_BNAO01000003.1"/>
</dbReference>
<reference evidence="3" key="1">
    <citation type="journal article" date="2019" name="Int. J. Syst. Evol. Microbiol.">
        <title>The Global Catalogue of Microorganisms (GCM) 10K type strain sequencing project: providing services to taxonomists for standard genome sequencing and annotation.</title>
        <authorList>
            <consortium name="The Broad Institute Genomics Platform"/>
            <consortium name="The Broad Institute Genome Sequencing Center for Infectious Disease"/>
            <person name="Wu L."/>
            <person name="Ma J."/>
        </authorList>
    </citation>
    <scope>NUCLEOTIDE SEQUENCE [LARGE SCALE GENOMIC DNA]</scope>
    <source>
        <strain evidence="3">CGMCC 1.7003</strain>
    </source>
</reference>
<name>A0ABQ3KZ22_9ALTE</name>
<evidence type="ECO:0000259" key="1">
    <source>
        <dbReference type="Pfam" id="PF13477"/>
    </source>
</evidence>
<dbReference type="Pfam" id="PF13477">
    <property type="entry name" value="Glyco_trans_4_2"/>
    <property type="match status" value="1"/>
</dbReference>
<sequence>MSQNLFVVGPLLSQHIQVWFKHFTTTANVTVLTVHEGGKPLPEAMQKKVFSITGTRLDFFLFAPVFWLLWWWHRPVVTNFHYLSSYGLLSLLLPKRNLVLNVWGSDVNLPFKSKNKLKRFLIKKALQRYSWINAPAEHLKQKLIALGAAEEKIEVFQYGVNVNDLPIKAKATDKAELIVVSNRNWQALYRIELIVAAFCLWQQQPDAPPALLHLYGTGDNADIARVNATLARYPTAASRVTVMGYTDKDTMLQQMAQADIFVSVPERDGTPLSLLEAMYIGLLPVVSDIDANHEWLVANSALWLTTYQPAALAALLAQAVTTLASSNEWQAVNRDKVAKLADVNQNLPRFYAVLQRYIGDK</sequence>
<dbReference type="Pfam" id="PF13692">
    <property type="entry name" value="Glyco_trans_1_4"/>
    <property type="match status" value="1"/>
</dbReference>
<dbReference type="Gene3D" id="3.40.50.2000">
    <property type="entry name" value="Glycogen Phosphorylase B"/>
    <property type="match status" value="2"/>
</dbReference>
<evidence type="ECO:0000313" key="2">
    <source>
        <dbReference type="EMBL" id="GHG68026.1"/>
    </source>
</evidence>
<comment type="caution">
    <text evidence="2">The sequence shown here is derived from an EMBL/GenBank/DDBJ whole genome shotgun (WGS) entry which is preliminary data.</text>
</comment>
<gene>
    <name evidence="2" type="ORF">GCM10010919_17150</name>
</gene>
<proteinExistence type="predicted"/>
<dbReference type="PANTHER" id="PTHR12526">
    <property type="entry name" value="GLYCOSYLTRANSFERASE"/>
    <property type="match status" value="1"/>
</dbReference>
<dbReference type="InterPro" id="IPR028098">
    <property type="entry name" value="Glyco_trans_4-like_N"/>
</dbReference>
<keyword evidence="3" id="KW-1185">Reference proteome</keyword>
<evidence type="ECO:0000313" key="3">
    <source>
        <dbReference type="Proteomes" id="UP000659697"/>
    </source>
</evidence>
<dbReference type="EMBL" id="BNAO01000003">
    <property type="protein sequence ID" value="GHG68026.1"/>
    <property type="molecule type" value="Genomic_DNA"/>
</dbReference>
<organism evidence="2 3">
    <name type="scientific">Alishewanella longhuensis</name>
    <dbReference type="NCBI Taxonomy" id="1091037"/>
    <lineage>
        <taxon>Bacteria</taxon>
        <taxon>Pseudomonadati</taxon>
        <taxon>Pseudomonadota</taxon>
        <taxon>Gammaproteobacteria</taxon>
        <taxon>Alteromonadales</taxon>
        <taxon>Alteromonadaceae</taxon>
        <taxon>Alishewanella</taxon>
    </lineage>
</organism>
<dbReference type="SUPFAM" id="SSF53756">
    <property type="entry name" value="UDP-Glycosyltransferase/glycogen phosphorylase"/>
    <property type="match status" value="1"/>
</dbReference>
<dbReference type="Proteomes" id="UP000659697">
    <property type="component" value="Unassembled WGS sequence"/>
</dbReference>
<protein>
    <recommendedName>
        <fullName evidence="1">Glycosyltransferase subfamily 4-like N-terminal domain-containing protein</fullName>
    </recommendedName>
</protein>
<feature type="domain" description="Glycosyltransferase subfamily 4-like N-terminal" evidence="1">
    <location>
        <begin position="73"/>
        <end position="130"/>
    </location>
</feature>